<evidence type="ECO:0000259" key="3">
    <source>
        <dbReference type="Pfam" id="PF10145"/>
    </source>
</evidence>
<dbReference type="InterPro" id="IPR010090">
    <property type="entry name" value="Phage_tape_meas"/>
</dbReference>
<dbReference type="AlphaFoldDB" id="A0AAW7TF98"/>
<name>A0AAW7TF98_9BACL</name>
<proteinExistence type="predicted"/>
<sequence length="778" mass="82132">MARKQFEVVFGIAGRVASSFRSSFGTAASQVERLKNKATELKSSLRSLEERYKNGAISVDQYRNAQARLAEQLNRVKTAQDRLAQSQRQYRELQSSLADTRSQAVDTVALSTPLVLATKAAMDFEQSMLGVAKQVEGARDSSGKLTKVYYDMREEIFKMGREMGVPNAELAQLMAFSAKMGVPREELVLFTKEVAKLGEAFEMAPEEIGTSMGKLANIFKIPYKEIGELGDVINYLDDKTLASGRGIIDVMMRAGGQAKDVHLTEKQLAALASTFLSLGKSEEVAGTAAVALMRELALAEEQPERYSKALKKLGLTTKQVTKGMAKDAQGTILDVLDRINKLSPEEKTAVTVGIFGKEYGDDIATLANGIKEYRKQLKLVNDEAAKGSSDREFNARNKTSYAELQKLKNTANEFAVNVGDTVLPTLNDMFKVLSDLSKSAAEFAKEHPNVTKVLVGSAAGLLAIRMGWLGVKFAIDSVKLSVAGVTKFANKLKGNSAAFNAQKAIKATKGNNPVAGGATPNTKVSKAPVVSKTPAQNLAKGGITSKIPKLDNVGKASKVLGTAGKVLNRAALPLTVAAEAYNIYKAKDKMKATVQAGTGIAGGLGGAKLGAAIGTAIAPGIGTAVGGVLGGLVGYAAGRWLGGKGVDAVRSSNTAKAAAQANINSPNINTTAISKATQAMVSNINLASRNFSLLTQYSGMASGQIAGTSLELSNNIKKASGNFSLLAMYTGQASGWVASLSGIQTAGQRVIAALNNLEERINSIQLPGPKSKRVSFNG</sequence>
<dbReference type="SUPFAM" id="SSF56954">
    <property type="entry name" value="Outer membrane efflux proteins (OEP)"/>
    <property type="match status" value="1"/>
</dbReference>
<dbReference type="NCBIfam" id="TIGR01760">
    <property type="entry name" value="tape_meas_TP901"/>
    <property type="match status" value="1"/>
</dbReference>
<keyword evidence="2" id="KW-0175">Coiled coil</keyword>
<evidence type="ECO:0000256" key="1">
    <source>
        <dbReference type="ARBA" id="ARBA00022612"/>
    </source>
</evidence>
<accession>A0AAW7TF98</accession>
<dbReference type="PANTHER" id="PTHR37813:SF1">
    <property type="entry name" value="FELS-2 PROPHAGE PROTEIN"/>
    <property type="match status" value="1"/>
</dbReference>
<organism evidence="4 5">
    <name type="scientific">Anoxybacillus gonensis</name>
    <dbReference type="NCBI Taxonomy" id="198467"/>
    <lineage>
        <taxon>Bacteria</taxon>
        <taxon>Bacillati</taxon>
        <taxon>Bacillota</taxon>
        <taxon>Bacilli</taxon>
        <taxon>Bacillales</taxon>
        <taxon>Anoxybacillaceae</taxon>
        <taxon>Anoxybacillus</taxon>
    </lineage>
</organism>
<evidence type="ECO:0000313" key="5">
    <source>
        <dbReference type="Proteomes" id="UP001176117"/>
    </source>
</evidence>
<keyword evidence="5" id="KW-1185">Reference proteome</keyword>
<evidence type="ECO:0000256" key="2">
    <source>
        <dbReference type="SAM" id="Coils"/>
    </source>
</evidence>
<keyword evidence="1" id="KW-1188">Viral release from host cell</keyword>
<dbReference type="Pfam" id="PF10145">
    <property type="entry name" value="PhageMin_Tail"/>
    <property type="match status" value="1"/>
</dbReference>
<comment type="caution">
    <text evidence="4">The sequence shown here is derived from an EMBL/GenBank/DDBJ whole genome shotgun (WGS) entry which is preliminary data.</text>
</comment>
<dbReference type="EMBL" id="JAMOGB010000002">
    <property type="protein sequence ID" value="MDO0876774.1"/>
    <property type="molecule type" value="Genomic_DNA"/>
</dbReference>
<feature type="domain" description="Phage tail tape measure protein" evidence="3">
    <location>
        <begin position="154"/>
        <end position="356"/>
    </location>
</feature>
<dbReference type="PANTHER" id="PTHR37813">
    <property type="entry name" value="FELS-2 PROPHAGE PROTEIN"/>
    <property type="match status" value="1"/>
</dbReference>
<gene>
    <name evidence="4" type="ORF">NBU54_03640</name>
</gene>
<feature type="coiled-coil region" evidence="2">
    <location>
        <begin position="31"/>
        <end position="103"/>
    </location>
</feature>
<dbReference type="Proteomes" id="UP001176117">
    <property type="component" value="Unassembled WGS sequence"/>
</dbReference>
<dbReference type="RefSeq" id="WP_049720854.1">
    <property type="nucleotide sequence ID" value="NZ_CP012152.1"/>
</dbReference>
<protein>
    <submittedName>
        <fullName evidence="4">Phage tail tape measure protein</fullName>
    </submittedName>
</protein>
<evidence type="ECO:0000313" key="4">
    <source>
        <dbReference type="EMBL" id="MDO0876774.1"/>
    </source>
</evidence>
<reference evidence="4" key="1">
    <citation type="submission" date="2022-05" db="EMBL/GenBank/DDBJ databases">
        <title>Genome-based reclassification of Anoxybacillus salavatliensis Cihan et al. as a later heterotypic synonym of Anoxybacillus gonensis Belduz et al. 2003.</title>
        <authorList>
            <person name="Inan Bektas K."/>
            <person name="Guler H.I."/>
            <person name="Belduz A.O."/>
            <person name="Canakci S."/>
        </authorList>
    </citation>
    <scope>NUCLEOTIDE SEQUENCE</scope>
    <source>
        <strain evidence="4">NCIMB 13933</strain>
    </source>
</reference>